<name>A0A855MR61_9GAMM</name>
<dbReference type="EMBL" id="PDVW01000001">
    <property type="protein sequence ID" value="POY51828.1"/>
    <property type="molecule type" value="Genomic_DNA"/>
</dbReference>
<organism evidence="1">
    <name type="scientific">Pectobacterium versatile</name>
    <dbReference type="NCBI Taxonomy" id="2488639"/>
    <lineage>
        <taxon>Bacteria</taxon>
        <taxon>Pseudomonadati</taxon>
        <taxon>Pseudomonadota</taxon>
        <taxon>Gammaproteobacteria</taxon>
        <taxon>Enterobacterales</taxon>
        <taxon>Pectobacteriaceae</taxon>
        <taxon>Pectobacterium</taxon>
    </lineage>
</organism>
<reference evidence="1" key="1">
    <citation type="submission" date="2017-12" db="EMBL/GenBank/DDBJ databases">
        <title>First report on the novel genomospecies/subspecies of Pectobacterium carotovorum in Russia.</title>
        <authorList>
            <person name="Shirshikov F.V."/>
            <person name="Miroshnikov K."/>
            <person name="Toshakov S.V."/>
            <person name="Kabanova A.P."/>
            <person name="Barannik A.P."/>
            <person name="Shneider M."/>
            <person name="Ignatov A.N."/>
            <person name="Miroshnikov K.A."/>
        </authorList>
    </citation>
    <scope>NUCLEOTIDE SEQUENCE [LARGE SCALE GENOMIC DNA]</scope>
    <source>
        <strain evidence="1">F131</strain>
    </source>
</reference>
<proteinExistence type="predicted"/>
<comment type="caution">
    <text evidence="1">The sequence shown here is derived from an EMBL/GenBank/DDBJ whole genome shotgun (WGS) entry which is preliminary data.</text>
</comment>
<gene>
    <name evidence="1" type="ORF">F131LOC_00019</name>
</gene>
<dbReference type="AlphaFoldDB" id="A0A855MR61"/>
<evidence type="ECO:0000313" key="1">
    <source>
        <dbReference type="EMBL" id="POY51828.1"/>
    </source>
</evidence>
<protein>
    <submittedName>
        <fullName evidence="1">Uncharacterized protein</fullName>
    </submittedName>
</protein>
<accession>A0A855MR61</accession>
<sequence length="51" mass="6193">MRQFYDRFMKNARTALHDCYSAYIRFFEPLSKLLIPPRQPPSLLYIIMALR</sequence>